<protein>
    <recommendedName>
        <fullName evidence="2">DUF7389 domain-containing protein</fullName>
    </recommendedName>
</protein>
<reference evidence="4" key="1">
    <citation type="submission" date="2016-10" db="EMBL/GenBank/DDBJ databases">
        <authorList>
            <person name="Varghese N."/>
            <person name="Submissions S."/>
        </authorList>
    </citation>
    <scope>NUCLEOTIDE SEQUENCE [LARGE SCALE GENOMIC DNA]</scope>
    <source>
        <strain evidence="4">IBRC-M 10043</strain>
    </source>
</reference>
<organism evidence="3 4">
    <name type="scientific">Halorientalis persicus</name>
    <dbReference type="NCBI Taxonomy" id="1367881"/>
    <lineage>
        <taxon>Archaea</taxon>
        <taxon>Methanobacteriati</taxon>
        <taxon>Methanobacteriota</taxon>
        <taxon>Stenosarchaea group</taxon>
        <taxon>Halobacteria</taxon>
        <taxon>Halobacteriales</taxon>
        <taxon>Haloarculaceae</taxon>
        <taxon>Halorientalis</taxon>
    </lineage>
</organism>
<dbReference type="Proteomes" id="UP000198775">
    <property type="component" value="Unassembled WGS sequence"/>
</dbReference>
<sequence>MSAEPEDDTGARIEARLKRGEGTRDEDRITIEGSGPTAEDAKDEFEELLEEYEEEYSERIREIQP</sequence>
<feature type="compositionally biased region" description="Basic and acidic residues" evidence="1">
    <location>
        <begin position="9"/>
        <end position="30"/>
    </location>
</feature>
<dbReference type="EMBL" id="FOCX01000025">
    <property type="protein sequence ID" value="SEO97500.1"/>
    <property type="molecule type" value="Genomic_DNA"/>
</dbReference>
<dbReference type="RefSeq" id="WP_092663260.1">
    <property type="nucleotide sequence ID" value="NZ_FOCX01000025.1"/>
</dbReference>
<name>A0A1H8U2K5_9EURY</name>
<dbReference type="InterPro" id="IPR055813">
    <property type="entry name" value="DUF7389"/>
</dbReference>
<evidence type="ECO:0000256" key="1">
    <source>
        <dbReference type="SAM" id="MobiDB-lite"/>
    </source>
</evidence>
<feature type="region of interest" description="Disordered" evidence="1">
    <location>
        <begin position="1"/>
        <end position="43"/>
    </location>
</feature>
<feature type="domain" description="DUF7389" evidence="2">
    <location>
        <begin position="7"/>
        <end position="65"/>
    </location>
</feature>
<dbReference type="Pfam" id="PF24115">
    <property type="entry name" value="DUF7389"/>
    <property type="match status" value="1"/>
</dbReference>
<proteinExistence type="predicted"/>
<dbReference type="OrthoDB" id="220598at2157"/>
<dbReference type="AlphaFoldDB" id="A0A1H8U2K5"/>
<gene>
    <name evidence="3" type="ORF">SAMN05216388_102534</name>
</gene>
<evidence type="ECO:0000259" key="2">
    <source>
        <dbReference type="Pfam" id="PF24115"/>
    </source>
</evidence>
<evidence type="ECO:0000313" key="4">
    <source>
        <dbReference type="Proteomes" id="UP000198775"/>
    </source>
</evidence>
<evidence type="ECO:0000313" key="3">
    <source>
        <dbReference type="EMBL" id="SEO97500.1"/>
    </source>
</evidence>
<accession>A0A1H8U2K5</accession>
<keyword evidence="4" id="KW-1185">Reference proteome</keyword>